<evidence type="ECO:0000313" key="3">
    <source>
        <dbReference type="Proteomes" id="UP000179360"/>
    </source>
</evidence>
<name>A0A1F6TP24_9PROT</name>
<sequence length="381" mass="41162">MEVLYVFPEPIPLPRARGVQVAHSVAALARAGVGVVFAYVPAGPGDPFRHYGIARPDNIRLVPLARGLPRPFAALKVHSNRLFLWRLARWLHAARRTGRAPQLIFARHLKAAHGLLKTFPGMPLIYEAHEVFGDTAPAGKQGVTRGMESFVTRSATVVIANSRATAERLRALYGVASEIPVVPNGVTLPGARSEKDWSQIGRAIVYAGSFFSWKGVQDLVTAAGELPGCRITLIGGSPEQIERLRPCVKPGGAEIVFLGHLSHEETLRRLGQACIAVLPNRAEPDSAFTCPIKLFEYMAAGCAVVATDLPSVREIIGAHDAAWAEPGNPSAIARAIHVLVKDADRARRLGERLHAIAGRYTWDARAARLKEIISGAVNARN</sequence>
<dbReference type="SUPFAM" id="SSF53756">
    <property type="entry name" value="UDP-Glycosyltransferase/glycogen phosphorylase"/>
    <property type="match status" value="1"/>
</dbReference>
<dbReference type="Proteomes" id="UP000179360">
    <property type="component" value="Unassembled WGS sequence"/>
</dbReference>
<dbReference type="InterPro" id="IPR050194">
    <property type="entry name" value="Glycosyltransferase_grp1"/>
</dbReference>
<dbReference type="EMBL" id="MFSY01000036">
    <property type="protein sequence ID" value="OGI46881.1"/>
    <property type="molecule type" value="Genomic_DNA"/>
</dbReference>
<organism evidence="2 3">
    <name type="scientific">Candidatus Muproteobacteria bacterium RIFCSPHIGHO2_01_FULL_65_16</name>
    <dbReference type="NCBI Taxonomy" id="1817764"/>
    <lineage>
        <taxon>Bacteria</taxon>
        <taxon>Pseudomonadati</taxon>
        <taxon>Pseudomonadota</taxon>
        <taxon>Candidatus Muproteobacteria</taxon>
    </lineage>
</organism>
<reference evidence="2 3" key="1">
    <citation type="journal article" date="2016" name="Nat. Commun.">
        <title>Thousands of microbial genomes shed light on interconnected biogeochemical processes in an aquifer system.</title>
        <authorList>
            <person name="Anantharaman K."/>
            <person name="Brown C.T."/>
            <person name="Hug L.A."/>
            <person name="Sharon I."/>
            <person name="Castelle C.J."/>
            <person name="Probst A.J."/>
            <person name="Thomas B.C."/>
            <person name="Singh A."/>
            <person name="Wilkins M.J."/>
            <person name="Karaoz U."/>
            <person name="Brodie E.L."/>
            <person name="Williams K.H."/>
            <person name="Hubbard S.S."/>
            <person name="Banfield J.F."/>
        </authorList>
    </citation>
    <scope>NUCLEOTIDE SEQUENCE [LARGE SCALE GENOMIC DNA]</scope>
</reference>
<dbReference type="GO" id="GO:0016757">
    <property type="term" value="F:glycosyltransferase activity"/>
    <property type="evidence" value="ECO:0007669"/>
    <property type="project" value="UniProtKB-ARBA"/>
</dbReference>
<dbReference type="PANTHER" id="PTHR45947:SF3">
    <property type="entry name" value="SULFOQUINOVOSYL TRANSFERASE SQD2"/>
    <property type="match status" value="1"/>
</dbReference>
<dbReference type="PANTHER" id="PTHR45947">
    <property type="entry name" value="SULFOQUINOVOSYL TRANSFERASE SQD2"/>
    <property type="match status" value="1"/>
</dbReference>
<dbReference type="Gene3D" id="3.40.50.2000">
    <property type="entry name" value="Glycogen Phosphorylase B"/>
    <property type="match status" value="2"/>
</dbReference>
<comment type="caution">
    <text evidence="2">The sequence shown here is derived from an EMBL/GenBank/DDBJ whole genome shotgun (WGS) entry which is preliminary data.</text>
</comment>
<evidence type="ECO:0000259" key="1">
    <source>
        <dbReference type="Pfam" id="PF13439"/>
    </source>
</evidence>
<evidence type="ECO:0000313" key="2">
    <source>
        <dbReference type="EMBL" id="OGI46881.1"/>
    </source>
</evidence>
<dbReference type="InterPro" id="IPR028098">
    <property type="entry name" value="Glyco_trans_4-like_N"/>
</dbReference>
<accession>A0A1F6TP24</accession>
<gene>
    <name evidence="2" type="ORF">A2637_06085</name>
</gene>
<protein>
    <recommendedName>
        <fullName evidence="1">Glycosyltransferase subfamily 4-like N-terminal domain-containing protein</fullName>
    </recommendedName>
</protein>
<dbReference type="Pfam" id="PF13439">
    <property type="entry name" value="Glyco_transf_4"/>
    <property type="match status" value="1"/>
</dbReference>
<feature type="domain" description="Glycosyltransferase subfamily 4-like N-terminal" evidence="1">
    <location>
        <begin position="20"/>
        <end position="187"/>
    </location>
</feature>
<dbReference type="Pfam" id="PF13692">
    <property type="entry name" value="Glyco_trans_1_4"/>
    <property type="match status" value="1"/>
</dbReference>
<dbReference type="CDD" id="cd03801">
    <property type="entry name" value="GT4_PimA-like"/>
    <property type="match status" value="1"/>
</dbReference>
<dbReference type="STRING" id="1817764.A2637_06085"/>
<dbReference type="AlphaFoldDB" id="A0A1F6TP24"/>
<proteinExistence type="predicted"/>